<dbReference type="AlphaFoldDB" id="A0A371IQZ0"/>
<name>A0A371IQZ0_9FIRM</name>
<organism evidence="1 2">
    <name type="scientific">Romboutsia maritimum</name>
    <dbReference type="NCBI Taxonomy" id="2020948"/>
    <lineage>
        <taxon>Bacteria</taxon>
        <taxon>Bacillati</taxon>
        <taxon>Bacillota</taxon>
        <taxon>Clostridia</taxon>
        <taxon>Peptostreptococcales</taxon>
        <taxon>Peptostreptococcaceae</taxon>
        <taxon>Romboutsia</taxon>
    </lineage>
</organism>
<dbReference type="EMBL" id="NOJZ02000023">
    <property type="protein sequence ID" value="RDY22907.1"/>
    <property type="molecule type" value="Genomic_DNA"/>
</dbReference>
<comment type="caution">
    <text evidence="1">The sequence shown here is derived from an EMBL/GenBank/DDBJ whole genome shotgun (WGS) entry which is preliminary data.</text>
</comment>
<protein>
    <submittedName>
        <fullName evidence="1">DUF2785 domain-containing protein</fullName>
    </submittedName>
</protein>
<proteinExistence type="predicted"/>
<reference evidence="1 2" key="1">
    <citation type="journal article" date="2017" name="Genome Announc.">
        <title>Draft Genome Sequence of Romboutsia maritimum sp. nov. Strain CCRI-22766(T), Isolated from Coastal Estuarine Mud.</title>
        <authorList>
            <person name="Maheux A.F."/>
            <person name="Boudreau D.K."/>
            <person name="Berube E."/>
            <person name="Boissinot M."/>
            <person name="Raymond F."/>
            <person name="Brodeur S."/>
            <person name="Corbeil J."/>
            <person name="Brightwell G."/>
            <person name="Broda D."/>
            <person name="Omar R.F."/>
            <person name="Bergeron M.G."/>
        </authorList>
    </citation>
    <scope>NUCLEOTIDE SEQUENCE [LARGE SCALE GENOMIC DNA]</scope>
    <source>
        <strain evidence="1 2">CCRI-22766</strain>
    </source>
</reference>
<dbReference type="Proteomes" id="UP000243494">
    <property type="component" value="Unassembled WGS sequence"/>
</dbReference>
<evidence type="ECO:0000313" key="1">
    <source>
        <dbReference type="EMBL" id="RDY22907.1"/>
    </source>
</evidence>
<gene>
    <name evidence="1" type="ORF">CHF27_010840</name>
</gene>
<sequence length="268" mass="31435">MKMNEKEKIINGLHCEEIVSDELIELMLKNIGSLSPQLRDNTIYIGWINLEESNRISTKQKLWLIDEVISRDLLFYGIEEEFSDKVFTRSFASLLLVVLLESHFKNRYMDTKTEKEIIQISIKYMETEKDNRGLVDAKGWAHAFAHGADLLETISKSIYLTPDSATRVLNCISRALIDIENFLFGEESRLNKVIIALIKYNKLNQSELNSWIESNNKTLMESKPFNLCWGKFLMSLSYMLKFEDIEFEETQMLITEYLKFFYNTFEII</sequence>
<dbReference type="Pfam" id="PF10978">
    <property type="entry name" value="DUF2785"/>
    <property type="match status" value="1"/>
</dbReference>
<dbReference type="InterPro" id="IPR021247">
    <property type="entry name" value="DUF2785"/>
</dbReference>
<evidence type="ECO:0000313" key="2">
    <source>
        <dbReference type="Proteomes" id="UP000243494"/>
    </source>
</evidence>
<keyword evidence="2" id="KW-1185">Reference proteome</keyword>
<accession>A0A371IQZ0</accession>